<dbReference type="InterPro" id="IPR029063">
    <property type="entry name" value="SAM-dependent_MTases_sf"/>
</dbReference>
<keyword evidence="5 6" id="KW-0949">S-adenosyl-L-methionine</keyword>
<keyword evidence="4 6" id="KW-0808">Transferase</keyword>
<keyword evidence="9" id="KW-1185">Reference proteome</keyword>
<comment type="subcellular location">
    <subcellularLocation>
        <location evidence="6">Cytoplasm</location>
    </subcellularLocation>
</comment>
<sequence length="302" mass="33210">MSINKSRAGKPGEPKSKGLHPRNAHNSGYDFPALCCAEPGLRAFLLTAKSGQSSIDFADPRAVKCLNKALLKQHYGIVGWDIPKGYLCPPVPGRVDYVHYLADLLPKGAAIRVLDIGTGANGIYALLGASLYQWQLVATDIEPRSLANVRDILAHNPLLAERIDLRLQSNPTQIFANVAADDEHFDACMCNPPFHGSQAEASAGSKRKLQNLAGRPVGQVKLNFGGQHNELWCDGGERRFLFAMIDESAARPQLCRWFTSLVSKGDNLRPCKRRLQALGATEVRVIEMTQGNKQTRILAWRF</sequence>
<evidence type="ECO:0000256" key="2">
    <source>
        <dbReference type="ARBA" id="ARBA00022552"/>
    </source>
</evidence>
<dbReference type="Pfam" id="PF05971">
    <property type="entry name" value="Methyltransf_10"/>
    <property type="match status" value="1"/>
</dbReference>
<feature type="region of interest" description="Disordered" evidence="7">
    <location>
        <begin position="1"/>
        <end position="23"/>
    </location>
</feature>
<dbReference type="NCBIfam" id="NF008725">
    <property type="entry name" value="PRK11727.1"/>
    <property type="match status" value="1"/>
</dbReference>
<dbReference type="InterPro" id="IPR016909">
    <property type="entry name" value="rRNA_lsu_MeTfrase_F"/>
</dbReference>
<dbReference type="GO" id="GO:0052907">
    <property type="term" value="F:23S rRNA (adenine(1618)-N(6))-methyltransferase activity"/>
    <property type="evidence" value="ECO:0007669"/>
    <property type="project" value="UniProtKB-EC"/>
</dbReference>
<dbReference type="PANTHER" id="PTHR13393:SF0">
    <property type="entry name" value="RNA N6-ADENOSINE-METHYLTRANSFERASE METTL16"/>
    <property type="match status" value="1"/>
</dbReference>
<evidence type="ECO:0000256" key="4">
    <source>
        <dbReference type="ARBA" id="ARBA00022679"/>
    </source>
</evidence>
<accession>A0ABX7R2E4</accession>
<keyword evidence="2 6" id="KW-0698">rRNA processing</keyword>
<comment type="similarity">
    <text evidence="6">Belongs to the methyltransferase superfamily. METTL16/RlmF family.</text>
</comment>
<evidence type="ECO:0000256" key="5">
    <source>
        <dbReference type="ARBA" id="ARBA00022691"/>
    </source>
</evidence>
<comment type="function">
    <text evidence="6">Specifically methylates the adenine in position 1618 of 23S rRNA.</text>
</comment>
<keyword evidence="3 6" id="KW-0489">Methyltransferase</keyword>
<evidence type="ECO:0000313" key="8">
    <source>
        <dbReference type="EMBL" id="QSX37243.1"/>
    </source>
</evidence>
<dbReference type="RefSeq" id="WP_207380499.1">
    <property type="nucleotide sequence ID" value="NZ_CP071502.1"/>
</dbReference>
<name>A0ABX7R2E4_9GAMM</name>
<dbReference type="EMBL" id="CP071502">
    <property type="protein sequence ID" value="QSX37243.1"/>
    <property type="molecule type" value="Genomic_DNA"/>
</dbReference>
<evidence type="ECO:0000256" key="1">
    <source>
        <dbReference type="ARBA" id="ARBA00022490"/>
    </source>
</evidence>
<dbReference type="SUPFAM" id="SSF53335">
    <property type="entry name" value="S-adenosyl-L-methionine-dependent methyltransferases"/>
    <property type="match status" value="1"/>
</dbReference>
<gene>
    <name evidence="6 8" type="primary">rlmF</name>
    <name evidence="8" type="ORF">JYB85_18705</name>
</gene>
<evidence type="ECO:0000256" key="3">
    <source>
        <dbReference type="ARBA" id="ARBA00022603"/>
    </source>
</evidence>
<evidence type="ECO:0000256" key="7">
    <source>
        <dbReference type="SAM" id="MobiDB-lite"/>
    </source>
</evidence>
<comment type="catalytic activity">
    <reaction evidence="6">
        <text>adenosine(1618) in 23S rRNA + S-adenosyl-L-methionine = N(6)-methyladenosine(1618) in 23S rRNA + S-adenosyl-L-homocysteine + H(+)</text>
        <dbReference type="Rhea" id="RHEA:16497"/>
        <dbReference type="Rhea" id="RHEA-COMP:10229"/>
        <dbReference type="Rhea" id="RHEA-COMP:10231"/>
        <dbReference type="ChEBI" id="CHEBI:15378"/>
        <dbReference type="ChEBI" id="CHEBI:57856"/>
        <dbReference type="ChEBI" id="CHEBI:59789"/>
        <dbReference type="ChEBI" id="CHEBI:74411"/>
        <dbReference type="ChEBI" id="CHEBI:74449"/>
        <dbReference type="EC" id="2.1.1.181"/>
    </reaction>
</comment>
<dbReference type="Gene3D" id="3.40.50.150">
    <property type="entry name" value="Vaccinia Virus protein VP39"/>
    <property type="match status" value="1"/>
</dbReference>
<dbReference type="PANTHER" id="PTHR13393">
    <property type="entry name" value="SAM-DEPENDENT METHYLTRANSFERASE"/>
    <property type="match status" value="1"/>
</dbReference>
<proteinExistence type="inferred from homology"/>
<protein>
    <recommendedName>
        <fullName evidence="6">Ribosomal RNA large subunit methyltransferase F</fullName>
        <ecNumber evidence="6">2.1.1.181</ecNumber>
    </recommendedName>
    <alternativeName>
        <fullName evidence="6">23S rRNA mA1618 methyltransferase</fullName>
    </alternativeName>
    <alternativeName>
        <fullName evidence="6">rRNA adenine N-6-methyltransferase</fullName>
    </alternativeName>
</protein>
<evidence type="ECO:0000256" key="6">
    <source>
        <dbReference type="HAMAP-Rule" id="MF_01848"/>
    </source>
</evidence>
<reference evidence="8 9" key="1">
    <citation type="submission" date="2021-03" db="EMBL/GenBank/DDBJ databases">
        <title>Novel species identification of genus Shewanella.</title>
        <authorList>
            <person name="Liu G."/>
            <person name="Zhang Q."/>
        </authorList>
    </citation>
    <scope>NUCLEOTIDE SEQUENCE [LARGE SCALE GENOMIC DNA]</scope>
    <source>
        <strain evidence="8 9">FJAT-52962</strain>
    </source>
</reference>
<dbReference type="PIRSF" id="PIRSF029038">
    <property type="entry name" value="Mtase_YbiN_prd"/>
    <property type="match status" value="1"/>
</dbReference>
<organism evidence="8 9">
    <name type="scientific">Shewanella sedimentimangrovi</name>
    <dbReference type="NCBI Taxonomy" id="2814293"/>
    <lineage>
        <taxon>Bacteria</taxon>
        <taxon>Pseudomonadati</taxon>
        <taxon>Pseudomonadota</taxon>
        <taxon>Gammaproteobacteria</taxon>
        <taxon>Alteromonadales</taxon>
        <taxon>Shewanellaceae</taxon>
        <taxon>Shewanella</taxon>
    </lineage>
</organism>
<evidence type="ECO:0000313" key="9">
    <source>
        <dbReference type="Proteomes" id="UP000663207"/>
    </source>
</evidence>
<dbReference type="CDD" id="cd02440">
    <property type="entry name" value="AdoMet_MTases"/>
    <property type="match status" value="1"/>
</dbReference>
<dbReference type="HAMAP" id="MF_01848">
    <property type="entry name" value="23SrRNA_methyltr_F"/>
    <property type="match status" value="1"/>
</dbReference>
<dbReference type="Proteomes" id="UP000663207">
    <property type="component" value="Chromosome"/>
</dbReference>
<keyword evidence="1 6" id="KW-0963">Cytoplasm</keyword>
<dbReference type="EC" id="2.1.1.181" evidence="6"/>
<dbReference type="InterPro" id="IPR010286">
    <property type="entry name" value="METTL16/RlmF"/>
</dbReference>